<evidence type="ECO:0000313" key="5">
    <source>
        <dbReference type="Proteomes" id="UP000052167"/>
    </source>
</evidence>
<evidence type="ECO:0000256" key="1">
    <source>
        <dbReference type="ARBA" id="ARBA00005323"/>
    </source>
</evidence>
<evidence type="ECO:0000256" key="2">
    <source>
        <dbReference type="ARBA" id="ARBA00023239"/>
    </source>
</evidence>
<dbReference type="InterPro" id="IPR042208">
    <property type="entry name" value="D-ser_dehydrat-like_sf"/>
</dbReference>
<dbReference type="InterPro" id="IPR026956">
    <property type="entry name" value="D-ser_dehydrat-like_dom"/>
</dbReference>
<dbReference type="SUPFAM" id="SSF51419">
    <property type="entry name" value="PLP-binding barrel"/>
    <property type="match status" value="1"/>
</dbReference>
<comment type="similarity">
    <text evidence="1">Belongs to the DSD1 family.</text>
</comment>
<dbReference type="OrthoDB" id="9772497at2"/>
<comment type="caution">
    <text evidence="4">The sequence shown here is derived from an EMBL/GenBank/DDBJ whole genome shotgun (WGS) entry which is preliminary data.</text>
</comment>
<dbReference type="GO" id="GO:0008721">
    <property type="term" value="F:D-serine ammonia-lyase activity"/>
    <property type="evidence" value="ECO:0007669"/>
    <property type="project" value="TreeGrafter"/>
</dbReference>
<dbReference type="RefSeq" id="WP_051777054.1">
    <property type="nucleotide sequence ID" value="NZ_CAJXID010000019.1"/>
</dbReference>
<sequence length="377" mass="39709">MTVPSFAHYDLHAPGSRYALNTPALVLDLDAFERNVARMADIIGAHGKNLRPHAKSHKSPTIARAQIAAGAVGCCCATLDEAEVMAAAGIESILITSPVTTALKLDRLTALAGKAPDTMIVVDNPANAEALAARASAAGVRLNVIIDVELGFGRTGVTSPEAAVALGQTIKSLPSLAYQGLQAYGGHIQHTIDPDERLALCRQAHLKIDAVILALSAIDMKPGIVTGGGTGSHAIDAREGPFTEIQAGSYVFMDAEYETVIYESGKAWPFENALFVQTAVISTNVAGFVTTDAGTKAFALNGPAPRVISAGLETATYSYAGDEHGRLHLKNDAVRPVIGDVIECVVSHNDPTVALYGHYHCVRADRLVDLWDVSARR</sequence>
<protein>
    <recommendedName>
        <fullName evidence="3">D-serine dehydratase-like domain-containing protein</fullName>
    </recommendedName>
</protein>
<dbReference type="Gene3D" id="3.20.20.10">
    <property type="entry name" value="Alanine racemase"/>
    <property type="match status" value="1"/>
</dbReference>
<dbReference type="InterPro" id="IPR001608">
    <property type="entry name" value="Ala_racemase_N"/>
</dbReference>
<dbReference type="PANTHER" id="PTHR28004:SF2">
    <property type="entry name" value="D-SERINE DEHYDRATASE"/>
    <property type="match status" value="1"/>
</dbReference>
<dbReference type="InterPro" id="IPR029066">
    <property type="entry name" value="PLP-binding_barrel"/>
</dbReference>
<dbReference type="InterPro" id="IPR051466">
    <property type="entry name" value="D-amino_acid_metab_enzyme"/>
</dbReference>
<keyword evidence="2" id="KW-0456">Lyase</keyword>
<evidence type="ECO:0000259" key="3">
    <source>
        <dbReference type="SMART" id="SM01119"/>
    </source>
</evidence>
<organism evidence="4 5">
    <name type="scientific">Pseudorhizobium pelagicum</name>
    <dbReference type="NCBI Taxonomy" id="1509405"/>
    <lineage>
        <taxon>Bacteria</taxon>
        <taxon>Pseudomonadati</taxon>
        <taxon>Pseudomonadota</taxon>
        <taxon>Alphaproteobacteria</taxon>
        <taxon>Hyphomicrobiales</taxon>
        <taxon>Rhizobiaceae</taxon>
        <taxon>Rhizobium/Agrobacterium group</taxon>
        <taxon>Pseudorhizobium</taxon>
    </lineage>
</organism>
<dbReference type="Gene3D" id="2.40.37.20">
    <property type="entry name" value="D-serine dehydratase-like domain"/>
    <property type="match status" value="1"/>
</dbReference>
<reference evidence="4 5" key="1">
    <citation type="submission" date="2014-06" db="EMBL/GenBank/DDBJ databases">
        <title>Rhizobium pelagicum/R2-400B4.</title>
        <authorList>
            <person name="Kimes N.E."/>
            <person name="Lopez-Perez M."/>
        </authorList>
    </citation>
    <scope>NUCLEOTIDE SEQUENCE [LARGE SCALE GENOMIC DNA]</scope>
    <source>
        <strain evidence="4 5">R2-400B4</strain>
    </source>
</reference>
<dbReference type="Pfam" id="PF01168">
    <property type="entry name" value="Ala_racemase_N"/>
    <property type="match status" value="1"/>
</dbReference>
<dbReference type="CDD" id="cd06819">
    <property type="entry name" value="PLPDE_III_LS_D-TA"/>
    <property type="match status" value="1"/>
</dbReference>
<dbReference type="PANTHER" id="PTHR28004">
    <property type="entry name" value="ZGC:162816-RELATED"/>
    <property type="match status" value="1"/>
</dbReference>
<gene>
    <name evidence="4" type="ORF">GV68_13580</name>
</gene>
<name>A0A922T742_9HYPH</name>
<dbReference type="AlphaFoldDB" id="A0A922T742"/>
<proteinExistence type="inferred from homology"/>
<dbReference type="GO" id="GO:0036088">
    <property type="term" value="P:D-serine catabolic process"/>
    <property type="evidence" value="ECO:0007669"/>
    <property type="project" value="TreeGrafter"/>
</dbReference>
<feature type="domain" description="D-serine dehydratase-like" evidence="3">
    <location>
        <begin position="273"/>
        <end position="363"/>
    </location>
</feature>
<dbReference type="EMBL" id="JOKJ01000026">
    <property type="protein sequence ID" value="KEQ04271.1"/>
    <property type="molecule type" value="Genomic_DNA"/>
</dbReference>
<keyword evidence="5" id="KW-1185">Reference proteome</keyword>
<dbReference type="SMART" id="SM01119">
    <property type="entry name" value="D-ser_dehydrat"/>
    <property type="match status" value="1"/>
</dbReference>
<evidence type="ECO:0000313" key="4">
    <source>
        <dbReference type="EMBL" id="KEQ04271.1"/>
    </source>
</evidence>
<dbReference type="Proteomes" id="UP000052167">
    <property type="component" value="Unassembled WGS sequence"/>
</dbReference>
<dbReference type="Pfam" id="PF14031">
    <property type="entry name" value="D-ser_dehydrat"/>
    <property type="match status" value="1"/>
</dbReference>
<accession>A0A922T742</accession>